<dbReference type="GO" id="GO:0046872">
    <property type="term" value="F:metal ion binding"/>
    <property type="evidence" value="ECO:0007669"/>
    <property type="project" value="UniProtKB-KW"/>
</dbReference>
<dbReference type="GeneID" id="97608382"/>
<dbReference type="PANTHER" id="PTHR43578:SF3">
    <property type="entry name" value="NADH-QUINONE OXIDOREDUCTASE SUBUNIT F"/>
    <property type="match status" value="1"/>
</dbReference>
<gene>
    <name evidence="4" type="ORF">DLD82_16840</name>
</gene>
<evidence type="ECO:0000313" key="5">
    <source>
        <dbReference type="Proteomes" id="UP000245934"/>
    </source>
</evidence>
<dbReference type="Proteomes" id="UP000245934">
    <property type="component" value="Unassembled WGS sequence"/>
</dbReference>
<accession>A0A2V2N013</accession>
<proteinExistence type="predicted"/>
<dbReference type="CDD" id="cd02980">
    <property type="entry name" value="TRX_Fd_family"/>
    <property type="match status" value="1"/>
</dbReference>
<dbReference type="InterPro" id="IPR036249">
    <property type="entry name" value="Thioredoxin-like_sf"/>
</dbReference>
<dbReference type="SUPFAM" id="SSF52833">
    <property type="entry name" value="Thioredoxin-like"/>
    <property type="match status" value="1"/>
</dbReference>
<dbReference type="Pfam" id="PF01257">
    <property type="entry name" value="2Fe-2S_thioredx"/>
    <property type="match status" value="1"/>
</dbReference>
<comment type="caution">
    <text evidence="4">The sequence shown here is derived from an EMBL/GenBank/DDBJ whole genome shotgun (WGS) entry which is preliminary data.</text>
</comment>
<dbReference type="GO" id="GO:0051536">
    <property type="term" value="F:iron-sulfur cluster binding"/>
    <property type="evidence" value="ECO:0007669"/>
    <property type="project" value="UniProtKB-KW"/>
</dbReference>
<keyword evidence="1" id="KW-0479">Metal-binding</keyword>
<keyword evidence="2" id="KW-0408">Iron</keyword>
<dbReference type="RefSeq" id="WP_109942307.1">
    <property type="nucleotide sequence ID" value="NZ_CP176366.1"/>
</dbReference>
<keyword evidence="3" id="KW-0411">Iron-sulfur</keyword>
<name>A0A2V2N013_9EURY</name>
<evidence type="ECO:0000256" key="3">
    <source>
        <dbReference type="ARBA" id="ARBA00023014"/>
    </source>
</evidence>
<dbReference type="EMBL" id="QGMZ01000051">
    <property type="protein sequence ID" value="PWR69888.1"/>
    <property type="molecule type" value="Genomic_DNA"/>
</dbReference>
<evidence type="ECO:0000256" key="1">
    <source>
        <dbReference type="ARBA" id="ARBA00022723"/>
    </source>
</evidence>
<dbReference type="AlphaFoldDB" id="A0A2V2N013"/>
<evidence type="ECO:0000313" key="4">
    <source>
        <dbReference type="EMBL" id="PWR69888.1"/>
    </source>
</evidence>
<dbReference type="NCBIfam" id="NF041612">
    <property type="entry name" value="fdxn_Clost"/>
    <property type="match status" value="1"/>
</dbReference>
<dbReference type="Gene3D" id="3.40.30.10">
    <property type="entry name" value="Glutaredoxin"/>
    <property type="match status" value="1"/>
</dbReference>
<reference evidence="4 5" key="1">
    <citation type="submission" date="2018-05" db="EMBL/GenBank/DDBJ databases">
        <title>Draft genome of Methanospirillum stamsii Pt1.</title>
        <authorList>
            <person name="Dueholm M.S."/>
            <person name="Nielsen P.H."/>
            <person name="Bakmann L.F."/>
            <person name="Otzen D.E."/>
        </authorList>
    </citation>
    <scope>NUCLEOTIDE SEQUENCE [LARGE SCALE GENOMIC DNA]</scope>
    <source>
        <strain evidence="4 5">Pt1</strain>
    </source>
</reference>
<dbReference type="PANTHER" id="PTHR43578">
    <property type="entry name" value="NADH-QUINONE OXIDOREDUCTASE SUBUNIT F"/>
    <property type="match status" value="1"/>
</dbReference>
<organism evidence="4 5">
    <name type="scientific">Methanospirillum stamsii</name>
    <dbReference type="NCBI Taxonomy" id="1277351"/>
    <lineage>
        <taxon>Archaea</taxon>
        <taxon>Methanobacteriati</taxon>
        <taxon>Methanobacteriota</taxon>
        <taxon>Stenosarchaea group</taxon>
        <taxon>Methanomicrobia</taxon>
        <taxon>Methanomicrobiales</taxon>
        <taxon>Methanospirillaceae</taxon>
        <taxon>Methanospirillum</taxon>
    </lineage>
</organism>
<protein>
    <submittedName>
        <fullName evidence="4">2Fe-2S ferredoxin</fullName>
    </submittedName>
</protein>
<dbReference type="OrthoDB" id="297477at2157"/>
<evidence type="ECO:0000256" key="2">
    <source>
        <dbReference type="ARBA" id="ARBA00023004"/>
    </source>
</evidence>
<sequence>MHKPKHHIFVCTSSRANGQTKGYCQSNEGLAIMQRFIEEIDDREIGGDVFLSNTGCFGICEKGPIVVVYPDNIWYGKVHPDDVEEIMDSHIEGGEIVDRLVI</sequence>
<keyword evidence="5" id="KW-1185">Reference proteome</keyword>
<dbReference type="InterPro" id="IPR048109">
    <property type="entry name" value="Fdxn_Clost-type"/>
</dbReference>